<dbReference type="PROSITE" id="PS00109">
    <property type="entry name" value="PROTEIN_KINASE_TYR"/>
    <property type="match status" value="1"/>
</dbReference>
<feature type="domain" description="Aminoglycoside phosphotransferase" evidence="2">
    <location>
        <begin position="50"/>
        <end position="273"/>
    </location>
</feature>
<keyword evidence="4" id="KW-1185">Reference proteome</keyword>
<evidence type="ECO:0000256" key="1">
    <source>
        <dbReference type="ARBA" id="ARBA00038240"/>
    </source>
</evidence>
<dbReference type="RefSeq" id="WP_192539470.1">
    <property type="nucleotide sequence ID" value="NZ_RRZB01000056.1"/>
</dbReference>
<comment type="similarity">
    <text evidence="1">Belongs to the pseudomonas-type ThrB family.</text>
</comment>
<evidence type="ECO:0000313" key="3">
    <source>
        <dbReference type="EMBL" id="MBE0465029.1"/>
    </source>
</evidence>
<name>A0ABR9G2C8_9GAMM</name>
<comment type="caution">
    <text evidence="3">The sequence shown here is derived from an EMBL/GenBank/DDBJ whole genome shotgun (WGS) entry which is preliminary data.</text>
</comment>
<protein>
    <submittedName>
        <fullName evidence="3">Phosphotransferase</fullName>
    </submittedName>
</protein>
<dbReference type="SUPFAM" id="SSF56112">
    <property type="entry name" value="Protein kinase-like (PK-like)"/>
    <property type="match status" value="1"/>
</dbReference>
<evidence type="ECO:0000259" key="2">
    <source>
        <dbReference type="Pfam" id="PF01636"/>
    </source>
</evidence>
<dbReference type="InterPro" id="IPR011009">
    <property type="entry name" value="Kinase-like_dom_sf"/>
</dbReference>
<dbReference type="InterPro" id="IPR002575">
    <property type="entry name" value="Aminoglycoside_PTrfase"/>
</dbReference>
<dbReference type="Proteomes" id="UP001645038">
    <property type="component" value="Unassembled WGS sequence"/>
</dbReference>
<accession>A0ABR9G2C8</accession>
<gene>
    <name evidence="3" type="ORF">EI547_16455</name>
</gene>
<dbReference type="InterPro" id="IPR050249">
    <property type="entry name" value="Pseudomonas-type_ThrB"/>
</dbReference>
<dbReference type="InterPro" id="IPR008266">
    <property type="entry name" value="Tyr_kinase_AS"/>
</dbReference>
<reference evidence="3 4" key="1">
    <citation type="submission" date="2020-07" db="EMBL/GenBank/DDBJ databases">
        <title>Halophilic bacteria isolated from french cheeses.</title>
        <authorList>
            <person name="Kothe C.I."/>
            <person name="Farah-Kraiem B."/>
            <person name="Renault P."/>
            <person name="Dridi B."/>
        </authorList>
    </citation>
    <scope>NUCLEOTIDE SEQUENCE [LARGE SCALE GENOMIC DNA]</scope>
    <source>
        <strain evidence="3 4">FME20</strain>
    </source>
</reference>
<dbReference type="PANTHER" id="PTHR21064">
    <property type="entry name" value="AMINOGLYCOSIDE PHOSPHOTRANSFERASE DOMAIN-CONTAINING PROTEIN-RELATED"/>
    <property type="match status" value="1"/>
</dbReference>
<evidence type="ECO:0000313" key="4">
    <source>
        <dbReference type="Proteomes" id="UP001645038"/>
    </source>
</evidence>
<proteinExistence type="inferred from homology"/>
<dbReference type="Gene3D" id="1.20.1270.170">
    <property type="match status" value="1"/>
</dbReference>
<sequence length="328" mass="37398">MYTQTLVDDLKAELCQSLDYWKMSADTRIELLTTSENATFVSHDPLTNHKRIIRVHRPDYHDQQEIESELAWIHDLRASGRVNTPSPINTTTGSPVIKMAINGRDFHAVAFEHVSGSEPNVGEALPDWFEKLGAVTASLHEHSRTWQRPDWFARKRWNLDTMIAPDGLWGDWHQAPGITSKDEDIIHQAIEHIHLVIDAYGHHEDRYGLVHADLRLANLLVNDDQLAVIDFDDSGFCWYAYDFAAAISFHELDPMIPKLRDAWIRGYQTIAQFDDEDIAALDTFIMIRRIMLSAWLATHAETPTAQALAPGYIQGTAELARQYLYARG</sequence>
<dbReference type="Pfam" id="PF01636">
    <property type="entry name" value="APH"/>
    <property type="match status" value="1"/>
</dbReference>
<dbReference type="Gene3D" id="3.30.200.70">
    <property type="match status" value="1"/>
</dbReference>
<dbReference type="EMBL" id="RRZB01000056">
    <property type="protein sequence ID" value="MBE0465029.1"/>
    <property type="molecule type" value="Genomic_DNA"/>
</dbReference>
<organism evidence="3 4">
    <name type="scientific">Halomonas colorata</name>
    <dbReference type="NCBI Taxonomy" id="2742615"/>
    <lineage>
        <taxon>Bacteria</taxon>
        <taxon>Pseudomonadati</taxon>
        <taxon>Pseudomonadota</taxon>
        <taxon>Gammaproteobacteria</taxon>
        <taxon>Oceanospirillales</taxon>
        <taxon>Halomonadaceae</taxon>
        <taxon>Halomonas</taxon>
    </lineage>
</organism>
<dbReference type="Gene3D" id="1.10.510.10">
    <property type="entry name" value="Transferase(Phosphotransferase) domain 1"/>
    <property type="match status" value="1"/>
</dbReference>
<dbReference type="PANTHER" id="PTHR21064:SF6">
    <property type="entry name" value="AMINOGLYCOSIDE PHOSPHOTRANSFERASE DOMAIN-CONTAINING PROTEIN"/>
    <property type="match status" value="1"/>
</dbReference>